<organism evidence="1 2">
    <name type="scientific">Litoreibacter ponti</name>
    <dbReference type="NCBI Taxonomy" id="1510457"/>
    <lineage>
        <taxon>Bacteria</taxon>
        <taxon>Pseudomonadati</taxon>
        <taxon>Pseudomonadota</taxon>
        <taxon>Alphaproteobacteria</taxon>
        <taxon>Rhodobacterales</taxon>
        <taxon>Roseobacteraceae</taxon>
        <taxon>Litoreibacter</taxon>
    </lineage>
</organism>
<evidence type="ECO:0000313" key="2">
    <source>
        <dbReference type="Proteomes" id="UP000243978"/>
    </source>
</evidence>
<accession>A0A2T6BFI6</accession>
<sequence length="194" mass="21322">MKKFSLVSLADLSKINKNNLKTMTAERQVKAIRLWTDQNIRKYGPMGTQNSDAEMQTFLTEAAAYLDVDTTSALFKRAIAEQKGWGPAWRAKIVDRHGTVVDLDEEPSTSDDTLQTQLQRIVQDRDATGHGPVTLAGTAKETCTHWRSGDKRIFGKLSGKGTLTLIGIGRHTGTDNKNYKLDLIGGGSTTAKID</sequence>
<dbReference type="AlphaFoldDB" id="A0A2T6BFI6"/>
<evidence type="ECO:0000313" key="1">
    <source>
        <dbReference type="EMBL" id="PTX54823.1"/>
    </source>
</evidence>
<reference evidence="1 2" key="1">
    <citation type="submission" date="2018-04" db="EMBL/GenBank/DDBJ databases">
        <title>Genomic Encyclopedia of Archaeal and Bacterial Type Strains, Phase II (KMG-II): from individual species to whole genera.</title>
        <authorList>
            <person name="Goeker M."/>
        </authorList>
    </citation>
    <scope>NUCLEOTIDE SEQUENCE [LARGE SCALE GENOMIC DNA]</scope>
    <source>
        <strain evidence="1 2">DSM 100977</strain>
    </source>
</reference>
<gene>
    <name evidence="1" type="ORF">C8N43_3644</name>
</gene>
<comment type="caution">
    <text evidence="1">The sequence shown here is derived from an EMBL/GenBank/DDBJ whole genome shotgun (WGS) entry which is preliminary data.</text>
</comment>
<name>A0A2T6BFI6_9RHOB</name>
<dbReference type="EMBL" id="QBKS01000002">
    <property type="protein sequence ID" value="PTX54823.1"/>
    <property type="molecule type" value="Genomic_DNA"/>
</dbReference>
<dbReference type="RefSeq" id="WP_107847116.1">
    <property type="nucleotide sequence ID" value="NZ_QBKS01000002.1"/>
</dbReference>
<keyword evidence="2" id="KW-1185">Reference proteome</keyword>
<dbReference type="Proteomes" id="UP000243978">
    <property type="component" value="Unassembled WGS sequence"/>
</dbReference>
<protein>
    <submittedName>
        <fullName evidence="1">Uncharacterized protein</fullName>
    </submittedName>
</protein>
<proteinExistence type="predicted"/>